<feature type="transmembrane region" description="Helical" evidence="1">
    <location>
        <begin position="153"/>
        <end position="174"/>
    </location>
</feature>
<keyword evidence="1" id="KW-0472">Membrane</keyword>
<dbReference type="InParanoid" id="A0A0V0QV57"/>
<comment type="caution">
    <text evidence="3">The sequence shown here is derived from an EMBL/GenBank/DDBJ whole genome shotgun (WGS) entry which is preliminary data.</text>
</comment>
<feature type="transmembrane region" description="Helical" evidence="1">
    <location>
        <begin position="12"/>
        <end position="35"/>
    </location>
</feature>
<accession>A0A0V0QV57</accession>
<gene>
    <name evidence="3" type="ORF">PPERSA_01116</name>
</gene>
<dbReference type="Pfam" id="PF00487">
    <property type="entry name" value="FA_desaturase"/>
    <property type="match status" value="1"/>
</dbReference>
<dbReference type="GO" id="GO:0006629">
    <property type="term" value="P:lipid metabolic process"/>
    <property type="evidence" value="ECO:0007669"/>
    <property type="project" value="InterPro"/>
</dbReference>
<dbReference type="PANTHER" id="PTHR36459:SF1">
    <property type="entry name" value="FATTY ACID DESATURASE DOMAIN-CONTAINING PROTEIN-RELATED"/>
    <property type="match status" value="1"/>
</dbReference>
<name>A0A0V0QV57_PSEPJ</name>
<evidence type="ECO:0000313" key="4">
    <source>
        <dbReference type="Proteomes" id="UP000054937"/>
    </source>
</evidence>
<proteinExistence type="predicted"/>
<evidence type="ECO:0000256" key="1">
    <source>
        <dbReference type="SAM" id="Phobius"/>
    </source>
</evidence>
<feature type="transmembrane region" description="Helical" evidence="1">
    <location>
        <begin position="233"/>
        <end position="254"/>
    </location>
</feature>
<dbReference type="PANTHER" id="PTHR36459">
    <property type="entry name" value="ORF"/>
    <property type="match status" value="1"/>
</dbReference>
<feature type="domain" description="Fatty acid desaturase" evidence="2">
    <location>
        <begin position="127"/>
        <end position="343"/>
    </location>
</feature>
<evidence type="ECO:0000313" key="3">
    <source>
        <dbReference type="EMBL" id="KRX06038.1"/>
    </source>
</evidence>
<keyword evidence="1" id="KW-0812">Transmembrane</keyword>
<feature type="transmembrane region" description="Helical" evidence="1">
    <location>
        <begin position="113"/>
        <end position="133"/>
    </location>
</feature>
<reference evidence="3 4" key="1">
    <citation type="journal article" date="2015" name="Sci. Rep.">
        <title>Genome of the facultative scuticociliatosis pathogen Pseudocohnilembus persalinus provides insight into its virulence through horizontal gene transfer.</title>
        <authorList>
            <person name="Xiong J."/>
            <person name="Wang G."/>
            <person name="Cheng J."/>
            <person name="Tian M."/>
            <person name="Pan X."/>
            <person name="Warren A."/>
            <person name="Jiang C."/>
            <person name="Yuan D."/>
            <person name="Miao W."/>
        </authorList>
    </citation>
    <scope>NUCLEOTIDE SEQUENCE [LARGE SCALE GENOMIC DNA]</scope>
    <source>
        <strain evidence="3">36N120E</strain>
    </source>
</reference>
<dbReference type="Proteomes" id="UP000054937">
    <property type="component" value="Unassembled WGS sequence"/>
</dbReference>
<keyword evidence="1" id="KW-1133">Transmembrane helix</keyword>
<dbReference type="EMBL" id="LDAU01000102">
    <property type="protein sequence ID" value="KRX06038.1"/>
    <property type="molecule type" value="Genomic_DNA"/>
</dbReference>
<sequence>MNHLTKETLNFIIGILIIMISSPMVIVIAILSVTWDFIDRLIVGRPFQKPVTGLTSILGSKLTKFLEPFSLKVVAFKEDVFFITYYLFYAIFIPVFFFSALKYTNSYGFSWELCLAYNVIRIGPYFINFAYIYTMCHKEGHQGTDLYKPNFKFLNGIFNYWIGLFYGVLPATFLHGHSKNHHKYNNNEGDLVTTGDRARDNIFNFVKFVPRFTLYSLNISTTIQFYKEGEKKIALHLVLASLYYFVFFALIFFLNPQFAIFYVLYPLLEQNLFLSTTNWTWHAFLHEDDPDEIFGNSITIHDGAYNVLNEDYHVVHHQYPGAHWTNYPKLYQKHIDQYKNRKSFMIKDLHQFSVFALIVLRQYGWLADKIVGDEGFFKNRDEKIEFVKNRLRICSWGPNANYKKNDYAYKHNNSKIKVN</sequence>
<dbReference type="OMA" id="MTGNWGQ"/>
<dbReference type="InterPro" id="IPR005804">
    <property type="entry name" value="FA_desaturase_dom"/>
</dbReference>
<keyword evidence="4" id="KW-1185">Reference proteome</keyword>
<feature type="transmembrane region" description="Helical" evidence="1">
    <location>
        <begin position="80"/>
        <end position="101"/>
    </location>
</feature>
<dbReference type="OrthoDB" id="1470350at2759"/>
<organism evidence="3 4">
    <name type="scientific">Pseudocohnilembus persalinus</name>
    <name type="common">Ciliate</name>
    <dbReference type="NCBI Taxonomy" id="266149"/>
    <lineage>
        <taxon>Eukaryota</taxon>
        <taxon>Sar</taxon>
        <taxon>Alveolata</taxon>
        <taxon>Ciliophora</taxon>
        <taxon>Intramacronucleata</taxon>
        <taxon>Oligohymenophorea</taxon>
        <taxon>Scuticociliatia</taxon>
        <taxon>Philasterida</taxon>
        <taxon>Pseudocohnilembidae</taxon>
        <taxon>Pseudocohnilembus</taxon>
    </lineage>
</organism>
<dbReference type="AlphaFoldDB" id="A0A0V0QV57"/>
<protein>
    <recommendedName>
        <fullName evidence="2">Fatty acid desaturase domain-containing protein</fullName>
    </recommendedName>
</protein>
<evidence type="ECO:0000259" key="2">
    <source>
        <dbReference type="Pfam" id="PF00487"/>
    </source>
</evidence>